<evidence type="ECO:0000256" key="3">
    <source>
        <dbReference type="ARBA" id="ARBA00023015"/>
    </source>
</evidence>
<keyword evidence="7" id="KW-1185">Reference proteome</keyword>
<evidence type="ECO:0000256" key="2">
    <source>
        <dbReference type="ARBA" id="ARBA00008048"/>
    </source>
</evidence>
<dbReference type="Proteomes" id="UP001642260">
    <property type="component" value="Unassembled WGS sequence"/>
</dbReference>
<dbReference type="PANTHER" id="PTHR13130:SF4">
    <property type="entry name" value="MEDIATOR OF RNA POLYMERASE II TRANSCRIPTION SUBUNIT 27"/>
    <property type="match status" value="1"/>
</dbReference>
<organism evidence="6 7">
    <name type="scientific">Eruca vesicaria subsp. sativa</name>
    <name type="common">Garden rocket</name>
    <name type="synonym">Eruca sativa</name>
    <dbReference type="NCBI Taxonomy" id="29727"/>
    <lineage>
        <taxon>Eukaryota</taxon>
        <taxon>Viridiplantae</taxon>
        <taxon>Streptophyta</taxon>
        <taxon>Embryophyta</taxon>
        <taxon>Tracheophyta</taxon>
        <taxon>Spermatophyta</taxon>
        <taxon>Magnoliopsida</taxon>
        <taxon>eudicotyledons</taxon>
        <taxon>Gunneridae</taxon>
        <taxon>Pentapetalae</taxon>
        <taxon>rosids</taxon>
        <taxon>malvids</taxon>
        <taxon>Brassicales</taxon>
        <taxon>Brassicaceae</taxon>
        <taxon>Brassiceae</taxon>
        <taxon>Eruca</taxon>
    </lineage>
</organism>
<comment type="similarity">
    <text evidence="2">Belongs to the Mediator complex subunit 27 family.</text>
</comment>
<accession>A0ABC8K7Z1</accession>
<sequence length="134" mass="15087">MLEISVSLNPAGSVDPYSVAFFSPDERGSYVHARGVSTHHVYKHITEHASTALQYFLEFGTGSALYFPLLWVCSFESLFSQPCSKCGRLLAMDKKSSLILPLLHRTYQNFLLQPTSTFVKLTTVVALQRIREDQ</sequence>
<evidence type="ECO:0000256" key="4">
    <source>
        <dbReference type="ARBA" id="ARBA00023163"/>
    </source>
</evidence>
<protein>
    <submittedName>
        <fullName evidence="6">Uncharacterized protein</fullName>
    </submittedName>
</protein>
<dbReference type="PANTHER" id="PTHR13130">
    <property type="entry name" value="34 KDA TRANSCRIPTIONAL CO-ACTIVATOR-RELATED"/>
    <property type="match status" value="1"/>
</dbReference>
<gene>
    <name evidence="6" type="ORF">ERUC_LOCUS17982</name>
</gene>
<keyword evidence="5" id="KW-0539">Nucleus</keyword>
<comment type="caution">
    <text evidence="6">The sequence shown here is derived from an EMBL/GenBank/DDBJ whole genome shotgun (WGS) entry which is preliminary data.</text>
</comment>
<keyword evidence="3" id="KW-0805">Transcription regulation</keyword>
<dbReference type="Pfam" id="PF11571">
    <property type="entry name" value="Med27"/>
    <property type="match status" value="1"/>
</dbReference>
<evidence type="ECO:0000313" key="6">
    <source>
        <dbReference type="EMBL" id="CAH8350351.1"/>
    </source>
</evidence>
<name>A0ABC8K7Z1_ERUVS</name>
<evidence type="ECO:0000256" key="5">
    <source>
        <dbReference type="ARBA" id="ARBA00023242"/>
    </source>
</evidence>
<evidence type="ECO:0000256" key="1">
    <source>
        <dbReference type="ARBA" id="ARBA00004123"/>
    </source>
</evidence>
<dbReference type="GO" id="GO:0005634">
    <property type="term" value="C:nucleus"/>
    <property type="evidence" value="ECO:0007669"/>
    <property type="project" value="UniProtKB-SubCell"/>
</dbReference>
<dbReference type="AlphaFoldDB" id="A0ABC8K7Z1"/>
<keyword evidence="4" id="KW-0804">Transcription</keyword>
<proteinExistence type="inferred from homology"/>
<comment type="subcellular location">
    <subcellularLocation>
        <location evidence="1">Nucleus</location>
    </subcellularLocation>
</comment>
<dbReference type="EMBL" id="CAKOAT010166266">
    <property type="protein sequence ID" value="CAH8350351.1"/>
    <property type="molecule type" value="Genomic_DNA"/>
</dbReference>
<reference evidence="6 7" key="1">
    <citation type="submission" date="2022-03" db="EMBL/GenBank/DDBJ databases">
        <authorList>
            <person name="Macdonald S."/>
            <person name="Ahmed S."/>
            <person name="Newling K."/>
        </authorList>
    </citation>
    <scope>NUCLEOTIDE SEQUENCE [LARGE SCALE GENOMIC DNA]</scope>
</reference>
<dbReference type="InterPro" id="IPR021627">
    <property type="entry name" value="Mediator_Med27"/>
</dbReference>
<evidence type="ECO:0000313" key="7">
    <source>
        <dbReference type="Proteomes" id="UP001642260"/>
    </source>
</evidence>